<dbReference type="OrthoDB" id="3687546at2"/>
<comment type="caution">
    <text evidence="1">The sequence shown here is derived from an EMBL/GenBank/DDBJ whole genome shotgun (WGS) entry which is preliminary data.</text>
</comment>
<name>A0A6I4WFN5_9ACTN</name>
<evidence type="ECO:0008006" key="3">
    <source>
        <dbReference type="Google" id="ProtNLM"/>
    </source>
</evidence>
<evidence type="ECO:0000313" key="2">
    <source>
        <dbReference type="Proteomes" id="UP000431901"/>
    </source>
</evidence>
<dbReference type="RefSeq" id="WP_161104006.1">
    <property type="nucleotide sequence ID" value="NZ_JBHLYI010000004.1"/>
</dbReference>
<dbReference type="Proteomes" id="UP000431901">
    <property type="component" value="Unassembled WGS sequence"/>
</dbReference>
<proteinExistence type="predicted"/>
<dbReference type="EMBL" id="WUTW01000003">
    <property type="protein sequence ID" value="MXQ65784.1"/>
    <property type="molecule type" value="Genomic_DNA"/>
</dbReference>
<keyword evidence="2" id="KW-1185">Reference proteome</keyword>
<dbReference type="AlphaFoldDB" id="A0A6I4WFN5"/>
<accession>A0A6I4WFN5</accession>
<organism evidence="1 2">
    <name type="scientific">Actinomadura rayongensis</name>
    <dbReference type="NCBI Taxonomy" id="1429076"/>
    <lineage>
        <taxon>Bacteria</taxon>
        <taxon>Bacillati</taxon>
        <taxon>Actinomycetota</taxon>
        <taxon>Actinomycetes</taxon>
        <taxon>Streptosporangiales</taxon>
        <taxon>Thermomonosporaceae</taxon>
        <taxon>Actinomadura</taxon>
    </lineage>
</organism>
<protein>
    <recommendedName>
        <fullName evidence="3">L-tyrosine 3-hydroxylase</fullName>
    </recommendedName>
</protein>
<evidence type="ECO:0000313" key="1">
    <source>
        <dbReference type="EMBL" id="MXQ65784.1"/>
    </source>
</evidence>
<gene>
    <name evidence="1" type="ORF">GQ466_17310</name>
</gene>
<sequence>MSAPLFSGRVAVWARHETLRLPGRRTACGAACGAACPAAPWAAELDGAATAVRLGLPAEVLLPPVRAPDLAWYRWITGHQAAFLGWRALRAALDGGAPEHDVAALVDLYSVLLLYAGSCPPALYRDRIRPRMTRWHPAFTGEWARDHRDVPGLVKRAADASPPIRAAWRTNVRVHAAVAERLVPQGGSLLQDAGRRAGAAPAAHEHDLYDRFFDTERTDVCPHLEAVQDAHWTLKVVSDLESTGLRYDGPPPRAGTEVAALEQRAADVVREHFRAVREEGAWPVPRVSR</sequence>
<reference evidence="1 2" key="1">
    <citation type="submission" date="2019-12" db="EMBL/GenBank/DDBJ databases">
        <title>Nocardia macrotermitis sp. nov. and Nocardia aurantia sp. nov., isolated from the gut of the fungus growing-termite Macrotermes natalensis.</title>
        <authorList>
            <person name="Christine B."/>
            <person name="Rene B."/>
        </authorList>
    </citation>
    <scope>NUCLEOTIDE SEQUENCE [LARGE SCALE GENOMIC DNA]</scope>
    <source>
        <strain evidence="1 2">DSM 102126</strain>
    </source>
</reference>